<evidence type="ECO:0000259" key="1">
    <source>
        <dbReference type="Pfam" id="PF01243"/>
    </source>
</evidence>
<dbReference type="AlphaFoldDB" id="A0AA35TRA1"/>
<dbReference type="InterPro" id="IPR012349">
    <property type="entry name" value="Split_barrel_FMN-bd"/>
</dbReference>
<feature type="domain" description="Pyridoxamine 5'-phosphate oxidase N-terminal" evidence="1">
    <location>
        <begin position="52"/>
        <end position="149"/>
    </location>
</feature>
<keyword evidence="3" id="KW-1185">Reference proteome</keyword>
<gene>
    <name evidence="2" type="ORF">GBAR_LOCUS28258</name>
</gene>
<organism evidence="2 3">
    <name type="scientific">Geodia barretti</name>
    <name type="common">Barrett's horny sponge</name>
    <dbReference type="NCBI Taxonomy" id="519541"/>
    <lineage>
        <taxon>Eukaryota</taxon>
        <taxon>Metazoa</taxon>
        <taxon>Porifera</taxon>
        <taxon>Demospongiae</taxon>
        <taxon>Heteroscleromorpha</taxon>
        <taxon>Tetractinellida</taxon>
        <taxon>Astrophorina</taxon>
        <taxon>Geodiidae</taxon>
        <taxon>Geodia</taxon>
    </lineage>
</organism>
<dbReference type="Proteomes" id="UP001174909">
    <property type="component" value="Unassembled WGS sequence"/>
</dbReference>
<dbReference type="PANTHER" id="PTHR42815:SF2">
    <property type="entry name" value="FAD-BINDING, PUTATIVE (AFU_ORTHOLOGUE AFUA_6G07600)-RELATED"/>
    <property type="match status" value="1"/>
</dbReference>
<proteinExistence type="predicted"/>
<evidence type="ECO:0000313" key="3">
    <source>
        <dbReference type="Proteomes" id="UP001174909"/>
    </source>
</evidence>
<dbReference type="EMBL" id="CASHTH010003952">
    <property type="protein sequence ID" value="CAI8051621.1"/>
    <property type="molecule type" value="Genomic_DNA"/>
</dbReference>
<protein>
    <recommendedName>
        <fullName evidence="1">Pyridoxamine 5'-phosphate oxidase N-terminal domain-containing protein</fullName>
    </recommendedName>
</protein>
<comment type="caution">
    <text evidence="2">The sequence shown here is derived from an EMBL/GenBank/DDBJ whole genome shotgun (WGS) entry which is preliminary data.</text>
</comment>
<dbReference type="Pfam" id="PF01243">
    <property type="entry name" value="PNPOx_N"/>
    <property type="match status" value="1"/>
</dbReference>
<evidence type="ECO:0000313" key="2">
    <source>
        <dbReference type="EMBL" id="CAI8051621.1"/>
    </source>
</evidence>
<reference evidence="2" key="1">
    <citation type="submission" date="2023-03" db="EMBL/GenBank/DDBJ databases">
        <authorList>
            <person name="Steffen K."/>
            <person name="Cardenas P."/>
        </authorList>
    </citation>
    <scope>NUCLEOTIDE SEQUENCE</scope>
</reference>
<name>A0AA35TRA1_GEOBA</name>
<sequence>MFRRTGIRRVCKMTTTASTDAATTIVQNDSRFNDQFGEMSPRAKEKVKGEMSDFVQKFIAASPFAVMASADPDGNCDASPKGGKAGFVKVIDSTRLLLPDVAGNRLFQSYQNMDTNPHVGLLFMIPGINDTVRINGTISIVDKEELERQKVELELYWTDDNSKHLQGIIINVEESYTHCPRAYNFAKLWDTDQITENQTNRPIPLRP</sequence>
<dbReference type="InterPro" id="IPR011576">
    <property type="entry name" value="Pyridox_Oxase_N"/>
</dbReference>
<dbReference type="Gene3D" id="2.30.110.10">
    <property type="entry name" value="Electron Transport, Fmn-binding Protein, Chain A"/>
    <property type="match status" value="1"/>
</dbReference>
<dbReference type="SUPFAM" id="SSF50475">
    <property type="entry name" value="FMN-binding split barrel"/>
    <property type="match status" value="1"/>
</dbReference>
<dbReference type="PANTHER" id="PTHR42815">
    <property type="entry name" value="FAD-BINDING, PUTATIVE (AFU_ORTHOLOGUE AFUA_6G07600)-RELATED"/>
    <property type="match status" value="1"/>
</dbReference>
<accession>A0AA35TRA1</accession>